<organism evidence="2 3">
    <name type="scientific">Staphylococcus condimenti</name>
    <dbReference type="NCBI Taxonomy" id="70255"/>
    <lineage>
        <taxon>Bacteria</taxon>
        <taxon>Bacillati</taxon>
        <taxon>Bacillota</taxon>
        <taxon>Bacilli</taxon>
        <taxon>Bacillales</taxon>
        <taxon>Staphylococcaceae</taxon>
        <taxon>Staphylococcus</taxon>
    </lineage>
</organism>
<dbReference type="EMBL" id="CP068073">
    <property type="protein sequence ID" value="QQS83024.1"/>
    <property type="molecule type" value="Genomic_DNA"/>
</dbReference>
<dbReference type="EMBL" id="RQTE01000014">
    <property type="protein sequence ID" value="RZI04702.1"/>
    <property type="molecule type" value="Genomic_DNA"/>
</dbReference>
<evidence type="ECO:0000313" key="1">
    <source>
        <dbReference type="EMBL" id="QQS83024.1"/>
    </source>
</evidence>
<name>A0A143PBS2_9STAP</name>
<dbReference type="AlphaFoldDB" id="A0A143PBS2"/>
<accession>A0A143PBS2</accession>
<dbReference type="OrthoDB" id="2417990at2"/>
<evidence type="ECO:0000313" key="2">
    <source>
        <dbReference type="EMBL" id="RZI04702.1"/>
    </source>
</evidence>
<proteinExistence type="predicted"/>
<evidence type="ECO:0000313" key="3">
    <source>
        <dbReference type="Proteomes" id="UP000293854"/>
    </source>
</evidence>
<reference evidence="2 3" key="1">
    <citation type="submission" date="2018-11" db="EMBL/GenBank/DDBJ databases">
        <title>Genomic profiling of Staphylococcus species from a Poultry farm system in KwaZulu-Natal, South Africa.</title>
        <authorList>
            <person name="Amoako D.G."/>
            <person name="Somboro A.M."/>
            <person name="Abia A.L.K."/>
            <person name="Bester L.A."/>
            <person name="Essack S.Y."/>
        </authorList>
    </citation>
    <scope>NUCLEOTIDE SEQUENCE [LARGE SCALE GENOMIC DNA]</scope>
    <source>
        <strain evidence="2 3">SA11</strain>
    </source>
</reference>
<dbReference type="RefSeq" id="WP_047132398.1">
    <property type="nucleotide sequence ID" value="NZ_CP015114.1"/>
</dbReference>
<dbReference type="KEGG" id="scv:A4G25_04180"/>
<dbReference type="GeneID" id="93727053"/>
<gene>
    <name evidence="2" type="ORF">EIG99_00730</name>
    <name evidence="1" type="ORF">I6J05_01510</name>
</gene>
<reference evidence="1 4" key="2">
    <citation type="submission" date="2021-01" db="EMBL/GenBank/DDBJ databases">
        <title>FDA dAtabase for Regulatory Grade micrObial Sequences (FDA-ARGOS): Supporting development and validation of Infectious Disease Dx tests.</title>
        <authorList>
            <person name="Sproer C."/>
            <person name="Gronow S."/>
            <person name="Severitt S."/>
            <person name="Schroder I."/>
            <person name="Tallon L."/>
            <person name="Sadzewicz L."/>
            <person name="Zhao X."/>
            <person name="Boylan J."/>
            <person name="Ott S."/>
            <person name="Bowen H."/>
            <person name="Vavikolanu K."/>
            <person name="Mehta A."/>
            <person name="Aluvathingal J."/>
            <person name="Nadendla S."/>
            <person name="Lowell S."/>
            <person name="Myers T."/>
            <person name="Yan Y."/>
            <person name="Sichtig H."/>
        </authorList>
    </citation>
    <scope>NUCLEOTIDE SEQUENCE [LARGE SCALE GENOMIC DNA]</scope>
    <source>
        <strain evidence="1 4">FDAARGOS_1148</strain>
    </source>
</reference>
<dbReference type="Proteomes" id="UP000293854">
    <property type="component" value="Unassembled WGS sequence"/>
</dbReference>
<dbReference type="Proteomes" id="UP000595942">
    <property type="component" value="Chromosome"/>
</dbReference>
<evidence type="ECO:0000313" key="4">
    <source>
        <dbReference type="Proteomes" id="UP000595942"/>
    </source>
</evidence>
<sequence>MGIKDKLIKNTSDKLGNKVMDLEPVTGKSALPVNDSDLERRRARAEELVRKKSLWSSAASVVPIPGLDFGVDLKLMKDIIEDINKIYGLDHKQVSHMSDDLKERILVAASIQGSQFIGRTVSKAILKVAIKDVAKRTAAKQTKWFPLVGQAISASISYYFMKKLGDEHIQKCENVAKKLLATPTGE</sequence>
<keyword evidence="4" id="KW-1185">Reference proteome</keyword>
<protein>
    <submittedName>
        <fullName evidence="2">DUF697 domain-containing protein</fullName>
    </submittedName>
</protein>